<evidence type="ECO:0000256" key="6">
    <source>
        <dbReference type="ARBA" id="ARBA00023170"/>
    </source>
</evidence>
<proteinExistence type="predicted"/>
<dbReference type="GeneTree" id="ENSGT00730000112044"/>
<dbReference type="FunCoup" id="A0A674CXT8">
    <property type="interactions" value="35"/>
</dbReference>
<keyword evidence="6" id="KW-0675">Receptor</keyword>
<evidence type="ECO:0000256" key="5">
    <source>
        <dbReference type="ARBA" id="ARBA00023136"/>
    </source>
</evidence>
<gene>
    <name evidence="10" type="primary">il13ra1</name>
</gene>
<dbReference type="PANTHER" id="PTHR23037:SF46">
    <property type="entry name" value="INTERLEUKIN 5 RECEPTOR SUBUNIT ALPHA"/>
    <property type="match status" value="1"/>
</dbReference>
<dbReference type="Proteomes" id="UP000472277">
    <property type="component" value="Chromosome 8"/>
</dbReference>
<dbReference type="Gene3D" id="2.60.40.10">
    <property type="entry name" value="Immunoglobulins"/>
    <property type="match status" value="3"/>
</dbReference>
<evidence type="ECO:0000313" key="11">
    <source>
        <dbReference type="Proteomes" id="UP000472277"/>
    </source>
</evidence>
<evidence type="ECO:0000256" key="8">
    <source>
        <dbReference type="SAM" id="Phobius"/>
    </source>
</evidence>
<dbReference type="AlphaFoldDB" id="A0A674CXT8"/>
<evidence type="ECO:0000256" key="2">
    <source>
        <dbReference type="ARBA" id="ARBA00022692"/>
    </source>
</evidence>
<dbReference type="Pfam" id="PF09240">
    <property type="entry name" value="IL6Ra-bind"/>
    <property type="match status" value="1"/>
</dbReference>
<dbReference type="OMA" id="YCFKKHE"/>
<reference evidence="10" key="2">
    <citation type="submission" date="2025-09" db="UniProtKB">
        <authorList>
            <consortium name="Ensembl"/>
        </authorList>
    </citation>
    <scope>IDENTIFICATION</scope>
</reference>
<dbReference type="GO" id="GO:0004896">
    <property type="term" value="F:cytokine receptor activity"/>
    <property type="evidence" value="ECO:0007669"/>
    <property type="project" value="TreeGrafter"/>
</dbReference>
<evidence type="ECO:0000256" key="7">
    <source>
        <dbReference type="ARBA" id="ARBA00023180"/>
    </source>
</evidence>
<evidence type="ECO:0000256" key="1">
    <source>
        <dbReference type="ARBA" id="ARBA00004479"/>
    </source>
</evidence>
<evidence type="ECO:0000256" key="3">
    <source>
        <dbReference type="ARBA" id="ARBA00022729"/>
    </source>
</evidence>
<keyword evidence="5 8" id="KW-0472">Membrane</keyword>
<dbReference type="GO" id="GO:0009897">
    <property type="term" value="C:external side of plasma membrane"/>
    <property type="evidence" value="ECO:0007669"/>
    <property type="project" value="TreeGrafter"/>
</dbReference>
<reference evidence="10" key="1">
    <citation type="submission" date="2025-08" db="UniProtKB">
        <authorList>
            <consortium name="Ensembl"/>
        </authorList>
    </citation>
    <scope>IDENTIFICATION</scope>
</reference>
<evidence type="ECO:0000256" key="4">
    <source>
        <dbReference type="ARBA" id="ARBA00022989"/>
    </source>
</evidence>
<dbReference type="InterPro" id="IPR003961">
    <property type="entry name" value="FN3_dom"/>
</dbReference>
<protein>
    <submittedName>
        <fullName evidence="10">Interleukin-13 receptor subunit alpha-2-like</fullName>
    </submittedName>
</protein>
<feature type="domain" description="Type I cytokine receptor cytokine-binding" evidence="9">
    <location>
        <begin position="206"/>
        <end position="276"/>
    </location>
</feature>
<dbReference type="SUPFAM" id="SSF49265">
    <property type="entry name" value="Fibronectin type III"/>
    <property type="match status" value="3"/>
</dbReference>
<dbReference type="PANTHER" id="PTHR23037">
    <property type="entry name" value="CYTOKINE RECEPTOR"/>
    <property type="match status" value="1"/>
</dbReference>
<dbReference type="InParanoid" id="A0A674CXT8"/>
<keyword evidence="11" id="KW-1185">Reference proteome</keyword>
<dbReference type="InterPro" id="IPR015321">
    <property type="entry name" value="TypeI_recpt_CBD"/>
</dbReference>
<dbReference type="Ensembl" id="ENSSTUT00000093883.1">
    <property type="protein sequence ID" value="ENSSTUP00000088229.1"/>
    <property type="gene ID" value="ENSSTUG00000038809.1"/>
</dbReference>
<dbReference type="OrthoDB" id="9940625at2759"/>
<organism evidence="10 11">
    <name type="scientific">Salmo trutta</name>
    <name type="common">Brown trout</name>
    <dbReference type="NCBI Taxonomy" id="8032"/>
    <lineage>
        <taxon>Eukaryota</taxon>
        <taxon>Metazoa</taxon>
        <taxon>Chordata</taxon>
        <taxon>Craniata</taxon>
        <taxon>Vertebrata</taxon>
        <taxon>Euteleostomi</taxon>
        <taxon>Actinopterygii</taxon>
        <taxon>Neopterygii</taxon>
        <taxon>Teleostei</taxon>
        <taxon>Protacanthopterygii</taxon>
        <taxon>Salmoniformes</taxon>
        <taxon>Salmonidae</taxon>
        <taxon>Salmoninae</taxon>
        <taxon>Salmo</taxon>
    </lineage>
</organism>
<comment type="subcellular location">
    <subcellularLocation>
        <location evidence="1">Membrane</location>
        <topology evidence="1">Single-pass type I membrane protein</topology>
    </subcellularLocation>
</comment>
<keyword evidence="4 8" id="KW-1133">Transmembrane helix</keyword>
<keyword evidence="2 8" id="KW-0812">Transmembrane</keyword>
<evidence type="ECO:0000259" key="9">
    <source>
        <dbReference type="Pfam" id="PF09240"/>
    </source>
</evidence>
<keyword evidence="7" id="KW-0325">Glycoprotein</keyword>
<keyword evidence="3" id="KW-0732">Signal</keyword>
<dbReference type="InterPro" id="IPR036116">
    <property type="entry name" value="FN3_sf"/>
</dbReference>
<accession>A0A674CXT8</accession>
<name>A0A674CXT8_SALTR</name>
<sequence length="475" mass="55032">MRDRSRHCHTKWHHRPYECIDNSLAGVNPVFAFVYIDLNVRHFYLFALFGRQLLDNSCLTFGIPGDFEEAQSARNYAPDNMILKHLEFLLFLRYFINLVALEVAAEKALPEPLNLSLKLESEFRIKLSWNAPEDLDASCKVNYMIITRIGEEKAPLMTTFNLYKEYNVTNDAVNYTVKTNPKNCTGRTISKPVSVFKPKPTELVKNFQCSLYSSKAMNCSWLPVNQASDLQLYYGYLDPSHIAACSEYQYRDDQRTGCHLKGSFRQYDVYFKVNGTLDGLTVQNNFLVLPRYHVKPPAPKVKITEEGQNLILSWDPPDIGAVHCWNFILNYDKCKESVSKEIQLEHVPVKVSYDKRCQYRVKLKAVYTRWCGEGGSDWSEEEIYGVDDWSTIVFDFVIPAVVFLFLILFICCFMKHREKLFPTIPHPSLIFKDMLNSNKELKSSIGNLYVPVEEEVECKISLEKDYTLPMMQPDH</sequence>
<dbReference type="CDD" id="cd00063">
    <property type="entry name" value="FN3"/>
    <property type="match status" value="1"/>
</dbReference>
<feature type="transmembrane region" description="Helical" evidence="8">
    <location>
        <begin position="396"/>
        <end position="414"/>
    </location>
</feature>
<evidence type="ECO:0000313" key="10">
    <source>
        <dbReference type="Ensembl" id="ENSSTUP00000088229.1"/>
    </source>
</evidence>
<dbReference type="InterPro" id="IPR013783">
    <property type="entry name" value="Ig-like_fold"/>
</dbReference>